<evidence type="ECO:0000256" key="1">
    <source>
        <dbReference type="SAM" id="MobiDB-lite"/>
    </source>
</evidence>
<proteinExistence type="predicted"/>
<dbReference type="AlphaFoldDB" id="A0AB35Y2B8"/>
<feature type="region of interest" description="Disordered" evidence="1">
    <location>
        <begin position="99"/>
        <end position="160"/>
    </location>
</feature>
<evidence type="ECO:0000313" key="2">
    <source>
        <dbReference type="EMBL" id="MEJ3690248.1"/>
    </source>
</evidence>
<reference evidence="2 3" key="1">
    <citation type="submission" date="2024-03" db="EMBL/GenBank/DDBJ databases">
        <authorList>
            <person name="Plomp N."/>
            <person name="Harmsen H.J."/>
        </authorList>
    </citation>
    <scope>NUCLEOTIDE SEQUENCE [LARGE SCALE GENOMIC DNA]</scope>
    <source>
        <strain evidence="2 3">HTF-76H</strain>
    </source>
</reference>
<dbReference type="Proteomes" id="UP001379600">
    <property type="component" value="Unassembled WGS sequence"/>
</dbReference>
<dbReference type="RefSeq" id="WP_207698172.1">
    <property type="nucleotide sequence ID" value="NZ_JBBFKB010000094.1"/>
</dbReference>
<keyword evidence="3" id="KW-1185">Reference proteome</keyword>
<sequence length="200" mass="22796">MVICGQEFEFSLMNANDLDRFEDANERMQRRSAEESEQFRRGSIRLGDHARAQARIAMDCIDEILGAGSSDRLGLNENYMAPIYDVIEELGNAFSAEKQRYAAKPSQPMNREQRRAAAKQQRKQKPVSRSEGFHPQVASRPAQQPITQTNTFWPDTEIGTRRKTDQLIDARQAVNALRDDPDAMQQLAEYALQLASERHV</sequence>
<comment type="caution">
    <text evidence="2">The sequence shown here is derived from an EMBL/GenBank/DDBJ whole genome shotgun (WGS) entry which is preliminary data.</text>
</comment>
<feature type="compositionally biased region" description="Basic residues" evidence="1">
    <location>
        <begin position="116"/>
        <end position="126"/>
    </location>
</feature>
<protein>
    <submittedName>
        <fullName evidence="2">Uncharacterized protein</fullName>
    </submittedName>
</protein>
<evidence type="ECO:0000313" key="3">
    <source>
        <dbReference type="Proteomes" id="UP001379600"/>
    </source>
</evidence>
<dbReference type="EMBL" id="JBBFKC010000002">
    <property type="protein sequence ID" value="MEJ3690248.1"/>
    <property type="molecule type" value="Genomic_DNA"/>
</dbReference>
<gene>
    <name evidence="2" type="ORF">WF787_03270</name>
</gene>
<name>A0AB35Y2B8_9FIRM</name>
<accession>A0AB35Y2B8</accession>
<feature type="compositionally biased region" description="Polar residues" evidence="1">
    <location>
        <begin position="141"/>
        <end position="153"/>
    </location>
</feature>
<organism evidence="2 3">
    <name type="scientific">Faecalibacterium taiwanense</name>
    <dbReference type="NCBI Taxonomy" id="3030638"/>
    <lineage>
        <taxon>Bacteria</taxon>
        <taxon>Bacillati</taxon>
        <taxon>Bacillota</taxon>
        <taxon>Clostridia</taxon>
        <taxon>Eubacteriales</taxon>
        <taxon>Oscillospiraceae</taxon>
        <taxon>Faecalibacterium</taxon>
    </lineage>
</organism>